<dbReference type="InterPro" id="IPR038721">
    <property type="entry name" value="IS701-like_DDE_dom"/>
</dbReference>
<reference evidence="4" key="1">
    <citation type="journal article" date="2015" name="J. Biotechnol.">
        <title>Complete genome sequence of Streptomyces ambofaciens ATCC 23877, the spiramycin producer.</title>
        <authorList>
            <person name="Thibessard A."/>
            <person name="Haas D."/>
            <person name="Gerbaud C."/>
            <person name="Aigle B."/>
            <person name="Lautru S."/>
            <person name="Pernodet J.L."/>
            <person name="Leblond P."/>
        </authorList>
    </citation>
    <scope>NUCLEOTIDE SEQUENCE [LARGE SCALE GENOMIC DNA]</scope>
    <source>
        <strain evidence="4">ATCC 23877 / 3486 / DSM 40053 / JCM 4204 / NBRC 12836 / NRRL B-2516</strain>
    </source>
</reference>
<dbReference type="Pfam" id="PF13546">
    <property type="entry name" value="DDE_5"/>
    <property type="match status" value="1"/>
</dbReference>
<evidence type="ECO:0000259" key="2">
    <source>
        <dbReference type="Pfam" id="PF13546"/>
    </source>
</evidence>
<sequence>MRSAYAPWGISPRTTRRTPCATPAPRGRSKKWRIALGLLDPLAAWQLKAPVVVAGAGYGVSTPFRDGLQERGLCSVLAPRCRDCKLRSADTVEALIVRS</sequence>
<evidence type="ECO:0000313" key="3">
    <source>
        <dbReference type="EMBL" id="AKZ53384.1"/>
    </source>
</evidence>
<dbReference type="RefSeq" id="WP_244902888.1">
    <property type="nucleotide sequence ID" value="NZ_CP012382.1"/>
</dbReference>
<dbReference type="AlphaFoldDB" id="A0A0K2AK63"/>
<evidence type="ECO:0000256" key="1">
    <source>
        <dbReference type="SAM" id="MobiDB-lite"/>
    </source>
</evidence>
<proteinExistence type="predicted"/>
<accession>A0A0K2AK63</accession>
<gene>
    <name evidence="3" type="ORF">SAM23877_0335</name>
</gene>
<evidence type="ECO:0000313" key="4">
    <source>
        <dbReference type="Proteomes" id="UP000061018"/>
    </source>
</evidence>
<protein>
    <recommendedName>
        <fullName evidence="2">Transposase IS701-like DDE domain-containing protein</fullName>
    </recommendedName>
</protein>
<name>A0A0K2AK63_STRA7</name>
<feature type="domain" description="Transposase IS701-like DDE" evidence="2">
    <location>
        <begin position="14"/>
        <end position="78"/>
    </location>
</feature>
<dbReference type="EMBL" id="CP012382">
    <property type="protein sequence ID" value="AKZ53384.1"/>
    <property type="molecule type" value="Genomic_DNA"/>
</dbReference>
<organism evidence="3 4">
    <name type="scientific">Streptomyces ambofaciens (strain ATCC 23877 / 3486 / DSM 40053 / JCM 4204 / NBRC 12836 / NRRL B-2516)</name>
    <dbReference type="NCBI Taxonomy" id="278992"/>
    <lineage>
        <taxon>Bacteria</taxon>
        <taxon>Bacillati</taxon>
        <taxon>Actinomycetota</taxon>
        <taxon>Actinomycetes</taxon>
        <taxon>Kitasatosporales</taxon>
        <taxon>Streptomycetaceae</taxon>
        <taxon>Streptomyces</taxon>
    </lineage>
</organism>
<dbReference type="Proteomes" id="UP000061018">
    <property type="component" value="Chromosome"/>
</dbReference>
<feature type="compositionally biased region" description="Low complexity" evidence="1">
    <location>
        <begin position="17"/>
        <end position="26"/>
    </location>
</feature>
<feature type="region of interest" description="Disordered" evidence="1">
    <location>
        <begin position="1"/>
        <end position="26"/>
    </location>
</feature>
<dbReference type="KEGG" id="samb:SAM23877_0335"/>